<dbReference type="SMART" id="SM00327">
    <property type="entry name" value="VWA"/>
    <property type="match status" value="1"/>
</dbReference>
<organism evidence="2 3">
    <name type="scientific">Clostridium perfringens (strain ATCC 13124 / DSM 756 / JCM 1290 / NCIMB 6125 / NCTC 8237 / Type A)</name>
    <dbReference type="NCBI Taxonomy" id="195103"/>
    <lineage>
        <taxon>Bacteria</taxon>
        <taxon>Bacillati</taxon>
        <taxon>Bacillota</taxon>
        <taxon>Clostridia</taxon>
        <taxon>Eubacteriales</taxon>
        <taxon>Clostridiaceae</taxon>
        <taxon>Clostridium</taxon>
    </lineage>
</organism>
<proteinExistence type="predicted"/>
<evidence type="ECO:0000313" key="3">
    <source>
        <dbReference type="Proteomes" id="UP000001823"/>
    </source>
</evidence>
<dbReference type="Proteomes" id="UP000001823">
    <property type="component" value="Chromosome"/>
</dbReference>
<dbReference type="AlphaFoldDB" id="A0A0H2YNQ0"/>
<gene>
    <name evidence="2" type="ordered locus">CPF_0497</name>
</gene>
<dbReference type="PANTHER" id="PTHR22588:SF3">
    <property type="entry name" value="VWFA DOMAIN-CONTAINING PROTEIN"/>
    <property type="match status" value="1"/>
</dbReference>
<keyword evidence="3" id="KW-1185">Reference proteome</keyword>
<dbReference type="PaxDb" id="195103-CPF_0497"/>
<dbReference type="RefSeq" id="WP_011590229.1">
    <property type="nucleotide sequence ID" value="NC_008261.1"/>
</dbReference>
<dbReference type="eggNOG" id="COG2304">
    <property type="taxonomic scope" value="Bacteria"/>
</dbReference>
<dbReference type="InterPro" id="IPR052229">
    <property type="entry name" value="Collagen-VI/PIF"/>
</dbReference>
<dbReference type="InterPro" id="IPR036465">
    <property type="entry name" value="vWFA_dom_sf"/>
</dbReference>
<dbReference type="PROSITE" id="PS50234">
    <property type="entry name" value="VWFA"/>
    <property type="match status" value="1"/>
</dbReference>
<dbReference type="HOGENOM" id="CLU_501271_0_0_9"/>
<dbReference type="EMBL" id="CP000246">
    <property type="protein sequence ID" value="ABG82530.1"/>
    <property type="molecule type" value="Genomic_DNA"/>
</dbReference>
<sequence length="580" mass="66623">MKISKKIILILVAMFLSLNFPYKVTKAVNVNKSERDSNWVQTKSKVDLLKTATDLGNEEYEISLKLKGNKRSIVNPVDIIMVADKSGSMEYEMPTLKRAMKNFLDDIESSFGDRANISLIEFSGENKTYIGRYCDFNGFNCYEKYFIKGSIDDAKVLCDYTSEYSTVKSKIDKITAYGRTDIEAALELVKKKLDDRNSNNKKYVVFFTDGLPIQLLNIETREYPSLDYIEKYIIPHTKEYFYEKGFLDKNKVNFYSIGLFTGRRFDSEKKIAKDFIKSINNSGSYFITDDSNRLDSVYNDIAMNIINENRIMDDAVLTDIVPNNFEIVENAYGQGKTSIATNLNDDNDSKFKKELNIRQPKVTSENSEEKLTWNLGTVNYSGMEVKFKIRLKDKYYGGENIPTNTKAAISFYDPLDSKKTRKNEEFNIPKVTIPYQKGTISVSKEFDGNSDLKDKYNNETFTICLNGGEKGKYYLKVFPNGESSVMKFYIKDMKTDISNNKDLSINYLVAGEYKIEELDSLNSDLSTIEVNGIKLEKNNYKFTLDKDNNDINIVIKNKMKNNNGFYDEDKIENSFGVFEG</sequence>
<evidence type="ECO:0000259" key="1">
    <source>
        <dbReference type="PROSITE" id="PS50234"/>
    </source>
</evidence>
<protein>
    <submittedName>
        <fullName evidence="2">von Willebrand factor type A domain protein</fullName>
    </submittedName>
</protein>
<accession>A0A0H2YNQ0</accession>
<dbReference type="CDD" id="cd00198">
    <property type="entry name" value="vWFA"/>
    <property type="match status" value="1"/>
</dbReference>
<dbReference type="Gene3D" id="3.40.50.410">
    <property type="entry name" value="von Willebrand factor, type A domain"/>
    <property type="match status" value="1"/>
</dbReference>
<reference evidence="2 3" key="1">
    <citation type="journal article" date="2006" name="Genome Res.">
        <title>Skewed genomic variability in strains of the toxigenic bacterial pathogen, Clostridium perfringens.</title>
        <authorList>
            <person name="Myers G.S."/>
            <person name="Rasko D.A."/>
            <person name="Cheung J.K."/>
            <person name="Ravel J."/>
            <person name="Seshadri R."/>
            <person name="Deboy R.T."/>
            <person name="Ren Q."/>
            <person name="Varga J."/>
            <person name="Awad M.M."/>
            <person name="Brinkac L.M."/>
            <person name="Daugherty S.C."/>
            <person name="Haft D.H."/>
            <person name="Dodson R.J."/>
            <person name="Madupu R."/>
            <person name="Nelson W.C."/>
            <person name="Rosovitz M.J."/>
            <person name="Sullivan S.A."/>
            <person name="Khouri H."/>
            <person name="Dimitrov G.I."/>
            <person name="Watkins K.L."/>
            <person name="Mulligan S."/>
            <person name="Benton J."/>
            <person name="Radune D."/>
            <person name="Fisher D.J."/>
            <person name="Atkins H.S."/>
            <person name="Hiscox T."/>
            <person name="Jost B.H."/>
            <person name="Billington S.J."/>
            <person name="Songer J.G."/>
            <person name="McClane B.A."/>
            <person name="Titball R.W."/>
            <person name="Rood J.I."/>
            <person name="Melville S.B."/>
            <person name="Paulsen I.T."/>
        </authorList>
    </citation>
    <scope>NUCLEOTIDE SEQUENCE [LARGE SCALE GENOMIC DNA]</scope>
    <source>
        <strain evidence="3">ATCC 13124 / DSM 756 / JCM 1290 / NCIMB 6125 / NCTC 8237 / S 107 / Type A</strain>
    </source>
</reference>
<evidence type="ECO:0000313" key="2">
    <source>
        <dbReference type="EMBL" id="ABG82530.1"/>
    </source>
</evidence>
<dbReference type="InterPro" id="IPR002035">
    <property type="entry name" value="VWF_A"/>
</dbReference>
<dbReference type="SUPFAM" id="SSF53300">
    <property type="entry name" value="vWA-like"/>
    <property type="match status" value="1"/>
</dbReference>
<dbReference type="STRING" id="195103.CPF_0497"/>
<dbReference type="Pfam" id="PF00092">
    <property type="entry name" value="VWA"/>
    <property type="match status" value="1"/>
</dbReference>
<dbReference type="PANTHER" id="PTHR22588">
    <property type="entry name" value="VWFA DOMAIN-CONTAINING PROTEIN"/>
    <property type="match status" value="1"/>
</dbReference>
<name>A0A0H2YNQ0_CLOP1</name>
<dbReference type="KEGG" id="cpf:CPF_0497"/>
<feature type="domain" description="VWFA" evidence="1">
    <location>
        <begin position="78"/>
        <end position="301"/>
    </location>
</feature>